<keyword evidence="1" id="KW-0812">Transmembrane</keyword>
<gene>
    <name evidence="2" type="ORF">A8E72_07715</name>
</gene>
<dbReference type="EMBL" id="MUTJ01000026">
    <property type="protein sequence ID" value="ONU90072.1"/>
    <property type="molecule type" value="Genomic_DNA"/>
</dbReference>
<dbReference type="Proteomes" id="UP000188543">
    <property type="component" value="Unassembled WGS sequence"/>
</dbReference>
<evidence type="ECO:0000256" key="1">
    <source>
        <dbReference type="SAM" id="Phobius"/>
    </source>
</evidence>
<dbReference type="AlphaFoldDB" id="A0A1V2W870"/>
<reference evidence="2 3" key="1">
    <citation type="submission" date="2016-08" db="EMBL/GenBank/DDBJ databases">
        <authorList>
            <person name="Seilhamer J.J."/>
        </authorList>
    </citation>
    <scope>NUCLEOTIDE SEQUENCE [LARGE SCALE GENOMIC DNA]</scope>
    <source>
        <strain evidence="2 3">VC14762</strain>
    </source>
</reference>
<protein>
    <submittedName>
        <fullName evidence="2">Uncharacterized protein</fullName>
    </submittedName>
</protein>
<sequence length="82" mass="8364">MSGLLHSRAADVIALGTLAVLYLGGAGVALWRIRAAEVQHGEGAERDDVGRAAVQQPAHSASVACPGARLSRCVRLSAASDT</sequence>
<feature type="transmembrane region" description="Helical" evidence="1">
    <location>
        <begin position="12"/>
        <end position="31"/>
    </location>
</feature>
<proteinExistence type="predicted"/>
<accession>A0A1V2W870</accession>
<comment type="caution">
    <text evidence="2">The sequence shown here is derived from an EMBL/GenBank/DDBJ whole genome shotgun (WGS) entry which is preliminary data.</text>
</comment>
<name>A0A1V2W870_9BURK</name>
<evidence type="ECO:0000313" key="3">
    <source>
        <dbReference type="Proteomes" id="UP000188543"/>
    </source>
</evidence>
<keyword evidence="1" id="KW-0472">Membrane</keyword>
<keyword evidence="1" id="KW-1133">Transmembrane helix</keyword>
<evidence type="ECO:0000313" key="2">
    <source>
        <dbReference type="EMBL" id="ONU90072.1"/>
    </source>
</evidence>
<organism evidence="2 3">
    <name type="scientific">Burkholderia cenocepacia</name>
    <dbReference type="NCBI Taxonomy" id="95486"/>
    <lineage>
        <taxon>Bacteria</taxon>
        <taxon>Pseudomonadati</taxon>
        <taxon>Pseudomonadota</taxon>
        <taxon>Betaproteobacteria</taxon>
        <taxon>Burkholderiales</taxon>
        <taxon>Burkholderiaceae</taxon>
        <taxon>Burkholderia</taxon>
        <taxon>Burkholderia cepacia complex</taxon>
    </lineage>
</organism>